<reference evidence="3" key="1">
    <citation type="submission" date="2011-12" db="EMBL/GenBank/DDBJ databases">
        <title>The complete genome of chromosome of Sulfobacillus acidophilus DSM 10332.</title>
        <authorList>
            <person name="Lucas S."/>
            <person name="Han J."/>
            <person name="Lapidus A."/>
            <person name="Bruce D."/>
            <person name="Goodwin L."/>
            <person name="Pitluck S."/>
            <person name="Peters L."/>
            <person name="Kyrpides N."/>
            <person name="Mavromatis K."/>
            <person name="Ivanova N."/>
            <person name="Mikhailova N."/>
            <person name="Chertkov O."/>
            <person name="Saunders E."/>
            <person name="Detter J.C."/>
            <person name="Tapia R."/>
            <person name="Han C."/>
            <person name="Land M."/>
            <person name="Hauser L."/>
            <person name="Markowitz V."/>
            <person name="Cheng J.-F."/>
            <person name="Hugenholtz P."/>
            <person name="Woyke T."/>
            <person name="Wu D."/>
            <person name="Pukall R."/>
            <person name="Gehrich-Schroeter G."/>
            <person name="Schneider S."/>
            <person name="Klenk H.-P."/>
            <person name="Eisen J.A."/>
        </authorList>
    </citation>
    <scope>NUCLEOTIDE SEQUENCE [LARGE SCALE GENOMIC DNA]</scope>
    <source>
        <strain evidence="3">ATCC 700253 / DSM 10332 / NAL</strain>
    </source>
</reference>
<dbReference type="STRING" id="679936.Sulac_3010"/>
<dbReference type="InterPro" id="IPR003454">
    <property type="entry name" value="MOase_MmoB_DmpM"/>
</dbReference>
<evidence type="ECO:0000313" key="2">
    <source>
        <dbReference type="EMBL" id="AEW06470.1"/>
    </source>
</evidence>
<gene>
    <name evidence="2" type="ordered locus">Sulac_3010</name>
</gene>
<dbReference type="Gene3D" id="3.90.56.10">
    <property type="entry name" value="Monooxygenase component MmoB/DmpM"/>
    <property type="match status" value="1"/>
</dbReference>
<dbReference type="GO" id="GO:0018662">
    <property type="term" value="F:phenol 2-monooxygenase activity"/>
    <property type="evidence" value="ECO:0007669"/>
    <property type="project" value="UniProtKB-EC"/>
</dbReference>
<dbReference type="HOGENOM" id="CLU_148539_2_0_9"/>
<dbReference type="EMBL" id="CP003179">
    <property type="protein sequence ID" value="AEW06470.1"/>
    <property type="molecule type" value="Genomic_DNA"/>
</dbReference>
<evidence type="ECO:0000313" key="3">
    <source>
        <dbReference type="Proteomes" id="UP000005439"/>
    </source>
</evidence>
<reference evidence="2 3" key="2">
    <citation type="journal article" date="2012" name="Stand. Genomic Sci.">
        <title>Complete genome sequence of the moderately thermophilic mineral-sulfide-oxidizing firmicute Sulfobacillus acidophilus type strain (NAL(T)).</title>
        <authorList>
            <person name="Anderson I."/>
            <person name="Chertkov O."/>
            <person name="Chen A."/>
            <person name="Saunders E."/>
            <person name="Lapidus A."/>
            <person name="Nolan M."/>
            <person name="Lucas S."/>
            <person name="Hammon N."/>
            <person name="Deshpande S."/>
            <person name="Cheng J.F."/>
            <person name="Han C."/>
            <person name="Tapia R."/>
            <person name="Goodwin L.A."/>
            <person name="Pitluck S."/>
            <person name="Liolios K."/>
            <person name="Pagani I."/>
            <person name="Ivanova N."/>
            <person name="Mikhailova N."/>
            <person name="Pati A."/>
            <person name="Palaniappan K."/>
            <person name="Land M."/>
            <person name="Pan C."/>
            <person name="Rohde M."/>
            <person name="Pukall R."/>
            <person name="Goker M."/>
            <person name="Detter J.C."/>
            <person name="Woyke T."/>
            <person name="Bristow J."/>
            <person name="Eisen J.A."/>
            <person name="Markowitz V."/>
            <person name="Hugenholtz P."/>
            <person name="Kyrpides N.C."/>
            <person name="Klenk H.P."/>
            <person name="Mavromatis K."/>
        </authorList>
    </citation>
    <scope>NUCLEOTIDE SEQUENCE [LARGE SCALE GENOMIC DNA]</scope>
    <source>
        <strain evidence="3">ATCC 700253 / DSM 10332 / NAL</strain>
    </source>
</reference>
<dbReference type="AlphaFoldDB" id="G8U0C8"/>
<protein>
    <submittedName>
        <fullName evidence="2">Phenol 2-monooxygenase P2 subunit</fullName>
        <ecNumber evidence="2">1.14.13.7</ecNumber>
    </submittedName>
</protein>
<dbReference type="SUPFAM" id="SSF56029">
    <property type="entry name" value="Monooxygenase (hydroxylase) regulatory protein"/>
    <property type="match status" value="1"/>
</dbReference>
<keyword evidence="2" id="KW-0560">Oxidoreductase</keyword>
<dbReference type="KEGG" id="sap:Sulac_3010"/>
<dbReference type="Pfam" id="PF02406">
    <property type="entry name" value="MmoB_DmpM"/>
    <property type="match status" value="1"/>
</dbReference>
<proteinExistence type="inferred from homology"/>
<accession>G8U0C8</accession>
<comment type="similarity">
    <text evidence="1">Belongs to the TmoD/XamoD family.</text>
</comment>
<name>G8U0C8_SULAD</name>
<dbReference type="Proteomes" id="UP000005439">
    <property type="component" value="Chromosome"/>
</dbReference>
<dbReference type="PATRIC" id="fig|679936.5.peg.3107"/>
<keyword evidence="3" id="KW-1185">Reference proteome</keyword>
<dbReference type="InterPro" id="IPR036889">
    <property type="entry name" value="mOase_MmoB_DmpM_sf"/>
</dbReference>
<dbReference type="EC" id="1.14.13.7" evidence="2"/>
<evidence type="ECO:0000256" key="1">
    <source>
        <dbReference type="ARBA" id="ARBA00006313"/>
    </source>
</evidence>
<organism evidence="2 3">
    <name type="scientific">Sulfobacillus acidophilus (strain ATCC 700253 / DSM 10332 / NAL)</name>
    <dbReference type="NCBI Taxonomy" id="679936"/>
    <lineage>
        <taxon>Bacteria</taxon>
        <taxon>Bacillati</taxon>
        <taxon>Bacillota</taxon>
        <taxon>Clostridia</taxon>
        <taxon>Eubacteriales</taxon>
        <taxon>Clostridiales Family XVII. Incertae Sedis</taxon>
        <taxon>Sulfobacillus</taxon>
    </lineage>
</organism>
<sequence>MTAPEGTRRLVGMDLQNSEESEAIIEAIRQVNPEAAVRRSPGLLRVEVPSRMEIHRTLVEEHLRRAWDTQELNLSLVSFFGEIAEWDEDRIVIAWQHL</sequence>